<proteinExistence type="predicted"/>
<accession>A0AAW5VBN1</accession>
<evidence type="ECO:0000313" key="1">
    <source>
        <dbReference type="EMBL" id="MCW7517201.1"/>
    </source>
</evidence>
<protein>
    <submittedName>
        <fullName evidence="1">Uncharacterized protein</fullName>
    </submittedName>
</protein>
<comment type="caution">
    <text evidence="1">The sequence shown here is derived from an EMBL/GenBank/DDBJ whole genome shotgun (WGS) entry which is preliminary data.</text>
</comment>
<name>A0AAW5VBN1_9LEPT</name>
<evidence type="ECO:0000313" key="2">
    <source>
        <dbReference type="Proteomes" id="UP001209694"/>
    </source>
</evidence>
<sequence length="154" mass="17523">RPRLACGTFPFCHSFASANSVPVPNVPFRDSGSGNVVSTSSLYDIYLRMNRIEKIMKNMKINSTSGIKIILFTILTLNSLTAQSIDFTKEKPIHPFYETMDENYSIDCKEKQLCMENCNDSFTFISNKNKDKNNIRLSCLAECRKTICVSKKKK</sequence>
<gene>
    <name evidence="1" type="ORF">ND810_18685</name>
</gene>
<dbReference type="RefSeq" id="WP_265394695.1">
    <property type="nucleotide sequence ID" value="NZ_JAMQQD010000012.1"/>
</dbReference>
<reference evidence="1" key="1">
    <citation type="submission" date="2022-06" db="EMBL/GenBank/DDBJ databases">
        <title>Leptospira isolates from biofilms formed at urban environments.</title>
        <authorList>
            <person name="Ribeiro P.S."/>
            <person name="Sousa T."/>
            <person name="Carvalho N."/>
            <person name="Aburjaile F."/>
            <person name="Neves F."/>
            <person name="Oliveira D."/>
            <person name="Blanco L."/>
            <person name="Lima J."/>
            <person name="Costa F."/>
            <person name="Brenig B."/>
            <person name="Soares S."/>
            <person name="Ramos R."/>
            <person name="Goes-Neto A."/>
            <person name="Matiuzzi M."/>
            <person name="Azevedo V."/>
            <person name="Ristow P."/>
        </authorList>
    </citation>
    <scope>NUCLEOTIDE SEQUENCE</scope>
    <source>
        <strain evidence="1">VSF7</strain>
    </source>
</reference>
<feature type="non-terminal residue" evidence="1">
    <location>
        <position position="1"/>
    </location>
</feature>
<dbReference type="Proteomes" id="UP001209694">
    <property type="component" value="Unassembled WGS sequence"/>
</dbReference>
<organism evidence="1 2">
    <name type="scientific">Leptospira levettii</name>
    <dbReference type="NCBI Taxonomy" id="2023178"/>
    <lineage>
        <taxon>Bacteria</taxon>
        <taxon>Pseudomonadati</taxon>
        <taxon>Spirochaetota</taxon>
        <taxon>Spirochaetia</taxon>
        <taxon>Leptospirales</taxon>
        <taxon>Leptospiraceae</taxon>
        <taxon>Leptospira</taxon>
    </lineage>
</organism>
<dbReference type="AlphaFoldDB" id="A0AAW5VBN1"/>
<dbReference type="EMBL" id="JAMQQD010000012">
    <property type="protein sequence ID" value="MCW7517201.1"/>
    <property type="molecule type" value="Genomic_DNA"/>
</dbReference>